<reference evidence="2" key="1">
    <citation type="journal article" date="2013" name="Genome">
        <title>Draft Genome Sequence of Geobacillus kaustophilus GBlys, a Lysogenic Strain with Bacteriophage phiOH2.</title>
        <authorList>
            <person name="Doi K."/>
            <person name="Mori K."/>
            <person name="Martono H."/>
            <person name="Nagayoshi Y."/>
            <person name="Fujino Y."/>
            <person name="Tashiro K."/>
            <person name="Kuhara S."/>
            <person name="Ohshima T."/>
        </authorList>
    </citation>
    <scope>NUCLEOTIDE SEQUENCE [LARGE SCALE GENOMIC DNA]</scope>
    <source>
        <strain evidence="2">GBlys</strain>
    </source>
</reference>
<protein>
    <submittedName>
        <fullName evidence="1">Uncharacterized protein</fullName>
    </submittedName>
</protein>
<name>U2X413_GEOKU</name>
<organism evidence="1 2">
    <name type="scientific">Geobacillus kaustophilus GBlys</name>
    <dbReference type="NCBI Taxonomy" id="1337888"/>
    <lineage>
        <taxon>Bacteria</taxon>
        <taxon>Bacillati</taxon>
        <taxon>Bacillota</taxon>
        <taxon>Bacilli</taxon>
        <taxon>Bacillales</taxon>
        <taxon>Anoxybacillaceae</taxon>
        <taxon>Geobacillus</taxon>
        <taxon>Geobacillus thermoleovorans group</taxon>
    </lineage>
</organism>
<accession>U2X413</accession>
<evidence type="ECO:0000313" key="2">
    <source>
        <dbReference type="Proteomes" id="UP000016424"/>
    </source>
</evidence>
<comment type="caution">
    <text evidence="1">The sequence shown here is derived from an EMBL/GenBank/DDBJ whole genome shotgun (WGS) entry which is preliminary data.</text>
</comment>
<proteinExistence type="predicted"/>
<dbReference type="EMBL" id="BASG01000011">
    <property type="protein sequence ID" value="GAD13362.1"/>
    <property type="molecule type" value="Genomic_DNA"/>
</dbReference>
<evidence type="ECO:0000313" key="1">
    <source>
        <dbReference type="EMBL" id="GAD13362.1"/>
    </source>
</evidence>
<sequence length="54" mass="6584">MLMKGSNFSRICRIAPLTKKWLAKTWGMRYIFIKFKKIEYASHSYQEKRRELAQ</sequence>
<gene>
    <name evidence="1" type="ORF">GBL_1579</name>
</gene>
<dbReference type="Proteomes" id="UP000016424">
    <property type="component" value="Unassembled WGS sequence"/>
</dbReference>
<dbReference type="AlphaFoldDB" id="U2X413"/>